<accession>A0A1F7V8D1</accession>
<sequence>MYIKRNLEKVLKNHLFKQNVLVLYGPRQSGKTTLIKEVVREFGDQVKFLDCELMENKEILSFKSSEQLFSLVEGFKIVVFDEAQVIPNIGSVLKTLFDHRPEVQYIATGSSSFDLANKISEPLTGRSLEFILYPLSLAEVTNNAFDAKQYLFSLMRFGGYPHLVSENEDEKIIKIQTILSQYLFKNVLMIGGIKKPEIISQLLKLLAFQIGNEVSYRELSNQLKVNQQTVEHYIDLLEKNFIIFRLGAFSRNLRNEVTKTKKIYFVDLGIRNAIIDSLQPINITARNDIGALFENAMIIERMKHVANLGKFPRTKYFWRTFSQQEIDYLELQDGVMRAYEFKWNETKTSVVPKTFAQAYPDAVYSVITPVNAYEFITRNP</sequence>
<dbReference type="PANTHER" id="PTHR43566">
    <property type="entry name" value="CONSERVED PROTEIN"/>
    <property type="match status" value="1"/>
</dbReference>
<organism evidence="2 3">
    <name type="scientific">Candidatus Uhrbacteria bacterium RIFCSPLOWO2_02_FULL_48_18</name>
    <dbReference type="NCBI Taxonomy" id="1802408"/>
    <lineage>
        <taxon>Bacteria</taxon>
        <taxon>Candidatus Uhriibacteriota</taxon>
    </lineage>
</organism>
<dbReference type="Gene3D" id="3.40.50.300">
    <property type="entry name" value="P-loop containing nucleotide triphosphate hydrolases"/>
    <property type="match status" value="1"/>
</dbReference>
<dbReference type="SMART" id="SM00382">
    <property type="entry name" value="AAA"/>
    <property type="match status" value="1"/>
</dbReference>
<evidence type="ECO:0000259" key="1">
    <source>
        <dbReference type="SMART" id="SM00382"/>
    </source>
</evidence>
<dbReference type="Proteomes" id="UP000176593">
    <property type="component" value="Unassembled WGS sequence"/>
</dbReference>
<dbReference type="EMBL" id="MGEQ01000005">
    <property type="protein sequence ID" value="OGL86816.1"/>
    <property type="molecule type" value="Genomic_DNA"/>
</dbReference>
<dbReference type="SUPFAM" id="SSF52540">
    <property type="entry name" value="P-loop containing nucleoside triphosphate hydrolases"/>
    <property type="match status" value="1"/>
</dbReference>
<evidence type="ECO:0000313" key="3">
    <source>
        <dbReference type="Proteomes" id="UP000176593"/>
    </source>
</evidence>
<dbReference type="AlphaFoldDB" id="A0A1F7V8D1"/>
<proteinExistence type="predicted"/>
<dbReference type="InterPro" id="IPR041682">
    <property type="entry name" value="AAA_14"/>
</dbReference>
<gene>
    <name evidence="2" type="ORF">A3I41_04535</name>
</gene>
<dbReference type="Pfam" id="PF13173">
    <property type="entry name" value="AAA_14"/>
    <property type="match status" value="1"/>
</dbReference>
<dbReference type="InterPro" id="IPR003593">
    <property type="entry name" value="AAA+_ATPase"/>
</dbReference>
<comment type="caution">
    <text evidence="2">The sequence shown here is derived from an EMBL/GenBank/DDBJ whole genome shotgun (WGS) entry which is preliminary data.</text>
</comment>
<evidence type="ECO:0000313" key="2">
    <source>
        <dbReference type="EMBL" id="OGL86816.1"/>
    </source>
</evidence>
<feature type="domain" description="AAA+ ATPase" evidence="1">
    <location>
        <begin position="17"/>
        <end position="137"/>
    </location>
</feature>
<name>A0A1F7V8D1_9BACT</name>
<reference evidence="2 3" key="1">
    <citation type="journal article" date="2016" name="Nat. Commun.">
        <title>Thousands of microbial genomes shed light on interconnected biogeochemical processes in an aquifer system.</title>
        <authorList>
            <person name="Anantharaman K."/>
            <person name="Brown C.T."/>
            <person name="Hug L.A."/>
            <person name="Sharon I."/>
            <person name="Castelle C.J."/>
            <person name="Probst A.J."/>
            <person name="Thomas B.C."/>
            <person name="Singh A."/>
            <person name="Wilkins M.J."/>
            <person name="Karaoz U."/>
            <person name="Brodie E.L."/>
            <person name="Williams K.H."/>
            <person name="Hubbard S.S."/>
            <person name="Banfield J.F."/>
        </authorList>
    </citation>
    <scope>NUCLEOTIDE SEQUENCE [LARGE SCALE GENOMIC DNA]</scope>
</reference>
<dbReference type="InterPro" id="IPR025420">
    <property type="entry name" value="DUF4143"/>
</dbReference>
<protein>
    <recommendedName>
        <fullName evidence="1">AAA+ ATPase domain-containing protein</fullName>
    </recommendedName>
</protein>
<dbReference type="InterPro" id="IPR027417">
    <property type="entry name" value="P-loop_NTPase"/>
</dbReference>
<dbReference type="PANTHER" id="PTHR43566:SF1">
    <property type="entry name" value="AAA+ ATPASE DOMAIN-CONTAINING PROTEIN"/>
    <property type="match status" value="1"/>
</dbReference>
<dbReference type="Pfam" id="PF13635">
    <property type="entry name" value="DUF4143"/>
    <property type="match status" value="1"/>
</dbReference>